<proteinExistence type="predicted"/>
<accession>A0A383RM16</accession>
<reference evidence="2" key="1">
    <citation type="submission" date="2018-08" db="EMBL/GenBank/DDBJ databases">
        <authorList>
            <person name="Blom J."/>
        </authorList>
    </citation>
    <scope>NUCLEOTIDE SEQUENCE [LARGE SCALE GENOMIC DNA]</scope>
    <source>
        <strain evidence="2">CCOS 865</strain>
    </source>
</reference>
<dbReference type="OrthoDB" id="6896393at2"/>
<gene>
    <name evidence="1" type="ORF">CCOS865_00166</name>
</gene>
<dbReference type="EMBL" id="UNOZ01000002">
    <property type="protein sequence ID" value="SYX87945.1"/>
    <property type="molecule type" value="Genomic_DNA"/>
</dbReference>
<sequence>MTIETKGWTAQNDKLPGSPTFRVQGTVTVAHGGLQPVLQVRAMQDKSMALALELTLENLGGMHTQAVCDKPVSFVLAGGHDGIPKVDIFHEGGLIARITQINVTH</sequence>
<dbReference type="RefSeq" id="WP_119137110.1">
    <property type="nucleotide sequence ID" value="NZ_CBCSFL010000003.1"/>
</dbReference>
<evidence type="ECO:0000313" key="2">
    <source>
        <dbReference type="Proteomes" id="UP000263595"/>
    </source>
</evidence>
<evidence type="ECO:0000313" key="1">
    <source>
        <dbReference type="EMBL" id="SYX87945.1"/>
    </source>
</evidence>
<dbReference type="AlphaFoldDB" id="A0A383RM16"/>
<name>A0A383RM16_9PSED</name>
<protein>
    <submittedName>
        <fullName evidence="1">Uncharacterized protein</fullName>
    </submittedName>
</protein>
<organism evidence="1 2">
    <name type="scientific">Pseudomonas reidholzensis</name>
    <dbReference type="NCBI Taxonomy" id="1785162"/>
    <lineage>
        <taxon>Bacteria</taxon>
        <taxon>Pseudomonadati</taxon>
        <taxon>Pseudomonadota</taxon>
        <taxon>Gammaproteobacteria</taxon>
        <taxon>Pseudomonadales</taxon>
        <taxon>Pseudomonadaceae</taxon>
        <taxon>Pseudomonas</taxon>
    </lineage>
</organism>
<keyword evidence="2" id="KW-1185">Reference proteome</keyword>
<dbReference type="Proteomes" id="UP000263595">
    <property type="component" value="Unassembled WGS sequence"/>
</dbReference>